<organism evidence="7 8">
    <name type="scientific">Parasutterella secunda</name>
    <dbReference type="NCBI Taxonomy" id="626947"/>
    <lineage>
        <taxon>Bacteria</taxon>
        <taxon>Pseudomonadati</taxon>
        <taxon>Pseudomonadota</taxon>
        <taxon>Betaproteobacteria</taxon>
        <taxon>Burkholderiales</taxon>
        <taxon>Sutterellaceae</taxon>
        <taxon>Parasutterella</taxon>
    </lineage>
</organism>
<dbReference type="Gene3D" id="3.30.420.140">
    <property type="entry name" value="YqgF/RNase H-like domain"/>
    <property type="match status" value="1"/>
</dbReference>
<sequence length="131" mass="14780">MTEGVIVGFDFGEKRLGVAIGNTLTREAKPYKIIDSRTNASRWQGVSAVIEEWSPVALVVGIPRHPDGTAHEMTERCERFARQLEGRFHMPVKRVDERYSSAVVDSDADFIDDEAASIILQQFFNESDTYE</sequence>
<dbReference type="SMART" id="SM00732">
    <property type="entry name" value="YqgFc"/>
    <property type="match status" value="1"/>
</dbReference>
<comment type="caution">
    <text evidence="7">The sequence shown here is derived from an EMBL/GenBank/DDBJ whole genome shotgun (WGS) entry which is preliminary data.</text>
</comment>
<dbReference type="InterPro" id="IPR037027">
    <property type="entry name" value="YqgF/RNaseH-like_dom_sf"/>
</dbReference>
<keyword evidence="2 5" id="KW-0690">Ribosome biogenesis</keyword>
<keyword evidence="3 5" id="KW-0540">Nuclease</keyword>
<keyword evidence="8" id="KW-1185">Reference proteome</keyword>
<dbReference type="Proteomes" id="UP000777002">
    <property type="component" value="Unassembled WGS sequence"/>
</dbReference>
<dbReference type="RefSeq" id="WP_205049464.1">
    <property type="nucleotide sequence ID" value="NZ_JACJKX010000001.1"/>
</dbReference>
<protein>
    <recommendedName>
        <fullName evidence="5">Putative pre-16S rRNA nuclease</fullName>
        <ecNumber evidence="5">3.1.-.-</ecNumber>
    </recommendedName>
</protein>
<dbReference type="PANTHER" id="PTHR33317">
    <property type="entry name" value="POLYNUCLEOTIDYL TRANSFERASE, RIBONUCLEASE H-LIKE SUPERFAMILY PROTEIN"/>
    <property type="match status" value="1"/>
</dbReference>
<evidence type="ECO:0000313" key="8">
    <source>
        <dbReference type="Proteomes" id="UP000777002"/>
    </source>
</evidence>
<evidence type="ECO:0000256" key="2">
    <source>
        <dbReference type="ARBA" id="ARBA00022517"/>
    </source>
</evidence>
<comment type="function">
    <text evidence="5">Could be a nuclease involved in processing of the 5'-end of pre-16S rRNA.</text>
</comment>
<dbReference type="InterPro" id="IPR012337">
    <property type="entry name" value="RNaseH-like_sf"/>
</dbReference>
<comment type="subcellular location">
    <subcellularLocation>
        <location evidence="5">Cytoplasm</location>
    </subcellularLocation>
</comment>
<proteinExistence type="inferred from homology"/>
<keyword evidence="1 5" id="KW-0963">Cytoplasm</keyword>
<dbReference type="NCBIfam" id="TIGR00250">
    <property type="entry name" value="RNAse_H_YqgF"/>
    <property type="match status" value="1"/>
</dbReference>
<evidence type="ECO:0000256" key="4">
    <source>
        <dbReference type="ARBA" id="ARBA00022801"/>
    </source>
</evidence>
<evidence type="ECO:0000259" key="6">
    <source>
        <dbReference type="SMART" id="SM00732"/>
    </source>
</evidence>
<reference evidence="7 8" key="1">
    <citation type="journal article" date="2021" name="Sci. Rep.">
        <title>The distribution of antibiotic resistance genes in chicken gut microbiota commensals.</title>
        <authorList>
            <person name="Juricova H."/>
            <person name="Matiasovicova J."/>
            <person name="Kubasova T."/>
            <person name="Cejkova D."/>
            <person name="Rychlik I."/>
        </authorList>
    </citation>
    <scope>NUCLEOTIDE SEQUENCE [LARGE SCALE GENOMIC DNA]</scope>
    <source>
        <strain evidence="7 8">An562</strain>
    </source>
</reference>
<dbReference type="EMBL" id="JACJKX010000001">
    <property type="protein sequence ID" value="MBM6927875.1"/>
    <property type="molecule type" value="Genomic_DNA"/>
</dbReference>
<evidence type="ECO:0000256" key="5">
    <source>
        <dbReference type="HAMAP-Rule" id="MF_00651"/>
    </source>
</evidence>
<keyword evidence="4 5" id="KW-0378">Hydrolase</keyword>
<comment type="similarity">
    <text evidence="5">Belongs to the YqgF HJR family.</text>
</comment>
<dbReference type="SUPFAM" id="SSF53098">
    <property type="entry name" value="Ribonuclease H-like"/>
    <property type="match status" value="1"/>
</dbReference>
<name>A0ABS2GPV7_9BURK</name>
<gene>
    <name evidence="7" type="primary">ruvX</name>
    <name evidence="7" type="ORF">H5985_01075</name>
</gene>
<evidence type="ECO:0000256" key="3">
    <source>
        <dbReference type="ARBA" id="ARBA00022722"/>
    </source>
</evidence>
<accession>A0ABS2GPV7</accession>
<dbReference type="EC" id="3.1.-.-" evidence="5"/>
<dbReference type="HAMAP" id="MF_00651">
    <property type="entry name" value="Nuclease_YqgF"/>
    <property type="match status" value="1"/>
</dbReference>
<dbReference type="PANTHER" id="PTHR33317:SF4">
    <property type="entry name" value="POLYNUCLEOTIDYL TRANSFERASE, RIBONUCLEASE H-LIKE SUPERFAMILY PROTEIN"/>
    <property type="match status" value="1"/>
</dbReference>
<dbReference type="Pfam" id="PF03652">
    <property type="entry name" value="RuvX"/>
    <property type="match status" value="1"/>
</dbReference>
<feature type="domain" description="YqgF/RNase H-like" evidence="6">
    <location>
        <begin position="4"/>
        <end position="104"/>
    </location>
</feature>
<evidence type="ECO:0000256" key="1">
    <source>
        <dbReference type="ARBA" id="ARBA00022490"/>
    </source>
</evidence>
<dbReference type="InterPro" id="IPR006641">
    <property type="entry name" value="YqgF/RNaseH-like_dom"/>
</dbReference>
<evidence type="ECO:0000313" key="7">
    <source>
        <dbReference type="EMBL" id="MBM6927875.1"/>
    </source>
</evidence>
<dbReference type="InterPro" id="IPR005227">
    <property type="entry name" value="YqgF"/>
</dbReference>
<dbReference type="CDD" id="cd16964">
    <property type="entry name" value="YqgF"/>
    <property type="match status" value="1"/>
</dbReference>